<organism evidence="1 2">
    <name type="scientific">Dokdonia genika</name>
    <dbReference type="NCBI Taxonomy" id="308113"/>
    <lineage>
        <taxon>Bacteria</taxon>
        <taxon>Pseudomonadati</taxon>
        <taxon>Bacteroidota</taxon>
        <taxon>Flavobacteriia</taxon>
        <taxon>Flavobacteriales</taxon>
        <taxon>Flavobacteriaceae</taxon>
        <taxon>Dokdonia</taxon>
    </lineage>
</organism>
<evidence type="ECO:0000313" key="2">
    <source>
        <dbReference type="Proteomes" id="UP001595878"/>
    </source>
</evidence>
<comment type="caution">
    <text evidence="1">The sequence shown here is derived from an EMBL/GenBank/DDBJ whole genome shotgun (WGS) entry which is preliminary data.</text>
</comment>
<accession>A0ABV9L5G2</accession>
<dbReference type="RefSeq" id="WP_380031860.1">
    <property type="nucleotide sequence ID" value="NZ_JBHSHB010000007.1"/>
</dbReference>
<evidence type="ECO:0000313" key="1">
    <source>
        <dbReference type="EMBL" id="MFC4689351.1"/>
    </source>
</evidence>
<reference evidence="2" key="1">
    <citation type="journal article" date="2019" name="Int. J. Syst. Evol. Microbiol.">
        <title>The Global Catalogue of Microorganisms (GCM) 10K type strain sequencing project: providing services to taxonomists for standard genome sequencing and annotation.</title>
        <authorList>
            <consortium name="The Broad Institute Genomics Platform"/>
            <consortium name="The Broad Institute Genome Sequencing Center for Infectious Disease"/>
            <person name="Wu L."/>
            <person name="Ma J."/>
        </authorList>
    </citation>
    <scope>NUCLEOTIDE SEQUENCE [LARGE SCALE GENOMIC DNA]</scope>
    <source>
        <strain evidence="2">CGMCC 4.7427</strain>
    </source>
</reference>
<sequence>MGCITYKDLKINLILILFILVSNFCVGQEVLFEIPLEDDVEKVNIENSHYIDQDDGAVLVLNKGKTSDGILLDEKSNLLTSISSINLPRKYTKIIGHTIEEKKARIYYKSSKKFNIASVLYDFERGITSQYESEQIFKNEDYIGSYSQKDKFFLVTIKKNSNLLKIYRSDSSGEFIAQSFELEGDFQNDRGTKTRLYNIMSNASDFSSFNSSYVKVRPINSNVPNAIAIASLTNKLYSNENGFVISLDKNKNYTYLIDLNFSALECNIRMIEKPKLKEDDIFSKSNSFISGDRLFQFNSSKEEFVVSVKDLKTGADLKKVKFGIGDDLKPIEKFMFEDAYDSSGRIKESIKSFPKFLKKISAIKNGISVFENKGVFEIKIGGIDPKGFITNASISNTSRGFSSSGSLLDVTFNSWLTTKSLYAEVFLDGDLNFLEQSANVDVFEKIKKFIDERSDQEGSLLFAKDREIFYGWLDNESKKLVVTSFDF</sequence>
<keyword evidence="2" id="KW-1185">Reference proteome</keyword>
<gene>
    <name evidence="1" type="ORF">ACFO5T_02800</name>
</gene>
<protein>
    <submittedName>
        <fullName evidence="1">Uncharacterized protein</fullName>
    </submittedName>
</protein>
<name>A0ABV9L5G2_9FLAO</name>
<dbReference type="EMBL" id="JBHSHB010000007">
    <property type="protein sequence ID" value="MFC4689351.1"/>
    <property type="molecule type" value="Genomic_DNA"/>
</dbReference>
<dbReference type="Proteomes" id="UP001595878">
    <property type="component" value="Unassembled WGS sequence"/>
</dbReference>
<proteinExistence type="predicted"/>